<evidence type="ECO:0000313" key="1">
    <source>
        <dbReference type="EMBL" id="CAK9026370.1"/>
    </source>
</evidence>
<protein>
    <submittedName>
        <fullName evidence="1">UBA domain-containing protein</fullName>
    </submittedName>
</protein>
<name>A0ABP0KHR9_9DINO</name>
<reference evidence="1 3" key="1">
    <citation type="submission" date="2024-02" db="EMBL/GenBank/DDBJ databases">
        <authorList>
            <person name="Chen Y."/>
            <person name="Shah S."/>
            <person name="Dougan E. K."/>
            <person name="Thang M."/>
            <person name="Chan C."/>
        </authorList>
    </citation>
    <scope>NUCLEOTIDE SEQUENCE [LARGE SCALE GENOMIC DNA]</scope>
</reference>
<proteinExistence type="predicted"/>
<dbReference type="EMBL" id="CAXAMM010011559">
    <property type="protein sequence ID" value="CAK9026506.1"/>
    <property type="molecule type" value="Genomic_DNA"/>
</dbReference>
<keyword evidence="3" id="KW-1185">Reference proteome</keyword>
<organism evidence="1 3">
    <name type="scientific">Durusdinium trenchii</name>
    <dbReference type="NCBI Taxonomy" id="1381693"/>
    <lineage>
        <taxon>Eukaryota</taxon>
        <taxon>Sar</taxon>
        <taxon>Alveolata</taxon>
        <taxon>Dinophyceae</taxon>
        <taxon>Suessiales</taxon>
        <taxon>Symbiodiniaceae</taxon>
        <taxon>Durusdinium</taxon>
    </lineage>
</organism>
<evidence type="ECO:0000313" key="3">
    <source>
        <dbReference type="Proteomes" id="UP001642464"/>
    </source>
</evidence>
<dbReference type="EMBL" id="CAXAMM010011525">
    <property type="protein sequence ID" value="CAK9026370.1"/>
    <property type="molecule type" value="Genomic_DNA"/>
</dbReference>
<evidence type="ECO:0000313" key="2">
    <source>
        <dbReference type="EMBL" id="CAK9026506.1"/>
    </source>
</evidence>
<dbReference type="Proteomes" id="UP001642464">
    <property type="component" value="Unassembled WGS sequence"/>
</dbReference>
<comment type="caution">
    <text evidence="1">The sequence shown here is derived from an EMBL/GenBank/DDBJ whole genome shotgun (WGS) entry which is preliminary data.</text>
</comment>
<gene>
    <name evidence="1" type="ORF">SCF082_LOCUS17473</name>
    <name evidence="2" type="ORF">SCF082_LOCUS17541</name>
</gene>
<accession>A0ABP0KHR9</accession>
<sequence>MSCPSDLERSERKRQYAALGRAVQRSANPALIQKMKLCSDGERFQLLKTWMANPDLSHVEVEEKYRTFSQQKRKDQYITGSLVLCFVVESMSLSYNTFETALGSSGQKGIPHPQASMVSRFATLVLCTFCSSEGSTREGCNDVKLSGRCKDDESKKHVASQLKSAMNTTLPQFDLKTGQIKQKKVPKEKSPAELAIKDLKAMSNKPHGWGTSYVEHTVCLFCSCIPVTGYFDILYYPRVAKMETDRPQLLEDFTTFGVRNCSELVTCAYNLEQYMGFNDVISFPNNAMHENIS</sequence>